<proteinExistence type="predicted"/>
<dbReference type="STRING" id="1396826.PHA8399_03103"/>
<evidence type="ECO:0000313" key="3">
    <source>
        <dbReference type="EMBL" id="CUI00963.1"/>
    </source>
</evidence>
<dbReference type="RefSeq" id="WP_058286999.1">
    <property type="nucleotide sequence ID" value="NZ_CYSR01000030.1"/>
</dbReference>
<dbReference type="AlphaFoldDB" id="A0A0P1HCL5"/>
<sequence length="524" mass="54710">MATATELSIDTTASALQMAEEIFGDGVTVTSAAYSGDALSSGIYSGADTTTPGVAPADSGVILSTGHARDFTNSDGSTNTNQRTDTTTNTSGVDGDADFNTLAGTQTFDASILEVEFIPDGDTLTIDFVLSSEEYPEFVNSQYNDVIGVWVNGVEAKVSIGDGTASIGNINDGTENIYVDNTGDSFNTEMDGFTITLTFVAPVTAGEVNTLKIGVADTSDIAYDTNLLIAGGSVQTAIVAEDDQEDIAIGKTRVIDVLENDSTAAGGTLSITHINDYEVSAGDTVTLTTGQQITLNADGTLTVVTDGDLETVYFNYTADNGQGNSDTGLVEINQTVPCFLRGTLIRVPGGEVPVEDLRPGMEVLTLDNGPQVLQWTGSRRTACTAATAPIRFAAGSFGNSCDLYVSPQHRMVVAGPLAELLFGEAEVLVKAKDLVNGTTIRPALELAQADYFHLLFGSHQILWANGALSESYQPGPETAAGFDADTQAEIRELFPELCAKSGRGCGAAARLSLRGFEARVIAAA</sequence>
<dbReference type="InterPro" id="IPR049804">
    <property type="entry name" value="Choice_anch_L"/>
</dbReference>
<accession>A0A0P1HCL5</accession>
<dbReference type="InterPro" id="IPR028992">
    <property type="entry name" value="Hedgehog/Intein_dom"/>
</dbReference>
<protein>
    <recommendedName>
        <fullName evidence="2">Hedgehog/Intein (Hint) domain-containing protein</fullName>
    </recommendedName>
</protein>
<dbReference type="Gene3D" id="2.170.16.10">
    <property type="entry name" value="Hedgehog/Intein (Hint) domain"/>
    <property type="match status" value="1"/>
</dbReference>
<feature type="region of interest" description="Disordered" evidence="1">
    <location>
        <begin position="68"/>
        <end position="92"/>
    </location>
</feature>
<dbReference type="EMBL" id="CYSR01000030">
    <property type="protein sequence ID" value="CUI00963.1"/>
    <property type="molecule type" value="Genomic_DNA"/>
</dbReference>
<name>A0A0P1HCL5_9RHOB</name>
<dbReference type="Pfam" id="PF13403">
    <property type="entry name" value="Hint_2"/>
    <property type="match status" value="1"/>
</dbReference>
<evidence type="ECO:0000259" key="2">
    <source>
        <dbReference type="Pfam" id="PF13403"/>
    </source>
</evidence>
<gene>
    <name evidence="3" type="ORF">PHA8399_03103</name>
</gene>
<dbReference type="NCBIfam" id="NF038133">
    <property type="entry name" value="choice_anch_L"/>
    <property type="match status" value="1"/>
</dbReference>
<dbReference type="SUPFAM" id="SSF51294">
    <property type="entry name" value="Hedgehog/intein (Hint) domain"/>
    <property type="match status" value="1"/>
</dbReference>
<feature type="compositionally biased region" description="Low complexity" evidence="1">
    <location>
        <begin position="78"/>
        <end position="90"/>
    </location>
</feature>
<dbReference type="Proteomes" id="UP000051326">
    <property type="component" value="Unassembled WGS sequence"/>
</dbReference>
<reference evidence="3 4" key="1">
    <citation type="submission" date="2015-09" db="EMBL/GenBank/DDBJ databases">
        <authorList>
            <consortium name="Swine Surveillance"/>
        </authorList>
    </citation>
    <scope>NUCLEOTIDE SEQUENCE [LARGE SCALE GENOMIC DNA]</scope>
    <source>
        <strain evidence="3 4">CECT 8399</strain>
    </source>
</reference>
<evidence type="ECO:0000313" key="4">
    <source>
        <dbReference type="Proteomes" id="UP000051326"/>
    </source>
</evidence>
<evidence type="ECO:0000256" key="1">
    <source>
        <dbReference type="SAM" id="MobiDB-lite"/>
    </source>
</evidence>
<feature type="domain" description="Hedgehog/Intein (Hint)" evidence="2">
    <location>
        <begin position="337"/>
        <end position="475"/>
    </location>
</feature>
<organism evidence="3 4">
    <name type="scientific">Leisingera aquaemixtae</name>
    <dbReference type="NCBI Taxonomy" id="1396826"/>
    <lineage>
        <taxon>Bacteria</taxon>
        <taxon>Pseudomonadati</taxon>
        <taxon>Pseudomonadota</taxon>
        <taxon>Alphaproteobacteria</taxon>
        <taxon>Rhodobacterales</taxon>
        <taxon>Roseobacteraceae</taxon>
        <taxon>Leisingera</taxon>
    </lineage>
</organism>
<dbReference type="Pfam" id="PF17963">
    <property type="entry name" value="Big_9"/>
    <property type="match status" value="1"/>
</dbReference>
<dbReference type="InterPro" id="IPR036844">
    <property type="entry name" value="Hint_dom_sf"/>
</dbReference>